<evidence type="ECO:0000256" key="8">
    <source>
        <dbReference type="ARBA" id="ARBA00022989"/>
    </source>
</evidence>
<keyword evidence="5" id="KW-0808">Transferase</keyword>
<dbReference type="EMBL" id="JAMZEJ010000007">
    <property type="protein sequence ID" value="MCQ8241690.1"/>
    <property type="molecule type" value="Genomic_DNA"/>
</dbReference>
<keyword evidence="7 14" id="KW-0418">Kinase</keyword>
<keyword evidence="4" id="KW-0597">Phosphoprotein</keyword>
<comment type="catalytic activity">
    <reaction evidence="1">
        <text>ATP + protein L-histidine = ADP + protein N-phospho-L-histidine.</text>
        <dbReference type="EC" id="2.7.13.3"/>
    </reaction>
</comment>
<dbReference type="GO" id="GO:0016301">
    <property type="term" value="F:kinase activity"/>
    <property type="evidence" value="ECO:0007669"/>
    <property type="project" value="UniProtKB-KW"/>
</dbReference>
<feature type="region of interest" description="Disordered" evidence="10">
    <location>
        <begin position="110"/>
        <end position="185"/>
    </location>
</feature>
<evidence type="ECO:0000259" key="12">
    <source>
        <dbReference type="PROSITE" id="PS50109"/>
    </source>
</evidence>
<dbReference type="InterPro" id="IPR003660">
    <property type="entry name" value="HAMP_dom"/>
</dbReference>
<feature type="compositionally biased region" description="Pro residues" evidence="10">
    <location>
        <begin position="126"/>
        <end position="136"/>
    </location>
</feature>
<evidence type="ECO:0000256" key="6">
    <source>
        <dbReference type="ARBA" id="ARBA00022692"/>
    </source>
</evidence>
<dbReference type="EC" id="2.7.13.3" evidence="3"/>
<dbReference type="Proteomes" id="UP001524547">
    <property type="component" value="Unassembled WGS sequence"/>
</dbReference>
<dbReference type="PANTHER" id="PTHR45436">
    <property type="entry name" value="SENSOR HISTIDINE KINASE YKOH"/>
    <property type="match status" value="1"/>
</dbReference>
<feature type="compositionally biased region" description="Basic and acidic residues" evidence="10">
    <location>
        <begin position="512"/>
        <end position="522"/>
    </location>
</feature>
<proteinExistence type="predicted"/>
<evidence type="ECO:0000256" key="1">
    <source>
        <dbReference type="ARBA" id="ARBA00000085"/>
    </source>
</evidence>
<feature type="domain" description="Histidine kinase" evidence="12">
    <location>
        <begin position="303"/>
        <end position="459"/>
    </location>
</feature>
<dbReference type="RefSeq" id="WP_422920432.1">
    <property type="nucleotide sequence ID" value="NZ_JAMZEJ010000007.1"/>
</dbReference>
<feature type="transmembrane region" description="Helical" evidence="11">
    <location>
        <begin position="25"/>
        <end position="48"/>
    </location>
</feature>
<dbReference type="InterPro" id="IPR036097">
    <property type="entry name" value="HisK_dim/P_sf"/>
</dbReference>
<feature type="compositionally biased region" description="Gly residues" evidence="10">
    <location>
        <begin position="492"/>
        <end position="501"/>
    </location>
</feature>
<evidence type="ECO:0000256" key="5">
    <source>
        <dbReference type="ARBA" id="ARBA00022679"/>
    </source>
</evidence>
<reference evidence="14 15" key="1">
    <citation type="submission" date="2022-06" db="EMBL/GenBank/DDBJ databases">
        <title>Rhizosaccharibacter gen. nov. sp. nov. KSS12, endophytic bacteria isolated from sugarcane.</title>
        <authorList>
            <person name="Pitiwittayakul N."/>
        </authorList>
    </citation>
    <scope>NUCLEOTIDE SEQUENCE [LARGE SCALE GENOMIC DNA]</scope>
    <source>
        <strain evidence="14 15">KSS12</strain>
    </source>
</reference>
<evidence type="ECO:0000256" key="2">
    <source>
        <dbReference type="ARBA" id="ARBA00004370"/>
    </source>
</evidence>
<dbReference type="Gene3D" id="3.30.565.10">
    <property type="entry name" value="Histidine kinase-like ATPase, C-terminal domain"/>
    <property type="match status" value="1"/>
</dbReference>
<dbReference type="InterPro" id="IPR005467">
    <property type="entry name" value="His_kinase_dom"/>
</dbReference>
<dbReference type="InterPro" id="IPR003594">
    <property type="entry name" value="HATPase_dom"/>
</dbReference>
<dbReference type="Gene3D" id="1.10.287.130">
    <property type="match status" value="1"/>
</dbReference>
<feature type="region of interest" description="Disordered" evidence="10">
    <location>
        <begin position="1"/>
        <end position="20"/>
    </location>
</feature>
<keyword evidence="15" id="KW-1185">Reference proteome</keyword>
<name>A0ABT1VZC4_9PROT</name>
<dbReference type="InterPro" id="IPR036890">
    <property type="entry name" value="HATPase_C_sf"/>
</dbReference>
<keyword evidence="9" id="KW-0902">Two-component regulatory system</keyword>
<evidence type="ECO:0000259" key="13">
    <source>
        <dbReference type="PROSITE" id="PS50885"/>
    </source>
</evidence>
<dbReference type="SUPFAM" id="SSF47384">
    <property type="entry name" value="Homodimeric domain of signal transducing histidine kinase"/>
    <property type="match status" value="1"/>
</dbReference>
<evidence type="ECO:0000256" key="4">
    <source>
        <dbReference type="ARBA" id="ARBA00022553"/>
    </source>
</evidence>
<keyword evidence="8 11" id="KW-1133">Transmembrane helix</keyword>
<feature type="compositionally biased region" description="Basic and acidic residues" evidence="10">
    <location>
        <begin position="659"/>
        <end position="678"/>
    </location>
</feature>
<accession>A0ABT1VZC4</accession>
<comment type="subcellular location">
    <subcellularLocation>
        <location evidence="2">Membrane</location>
    </subcellularLocation>
</comment>
<keyword evidence="11" id="KW-0472">Membrane</keyword>
<feature type="domain" description="HAMP" evidence="13">
    <location>
        <begin position="244"/>
        <end position="295"/>
    </location>
</feature>
<protein>
    <recommendedName>
        <fullName evidence="3">histidine kinase</fullName>
        <ecNumber evidence="3">2.7.13.3</ecNumber>
    </recommendedName>
</protein>
<dbReference type="PROSITE" id="PS50109">
    <property type="entry name" value="HIS_KIN"/>
    <property type="match status" value="1"/>
</dbReference>
<comment type="caution">
    <text evidence="14">The sequence shown here is derived from an EMBL/GenBank/DDBJ whole genome shotgun (WGS) entry which is preliminary data.</text>
</comment>
<dbReference type="PANTHER" id="PTHR45436:SF5">
    <property type="entry name" value="SENSOR HISTIDINE KINASE TRCS"/>
    <property type="match status" value="1"/>
</dbReference>
<evidence type="ECO:0000313" key="14">
    <source>
        <dbReference type="EMBL" id="MCQ8241690.1"/>
    </source>
</evidence>
<evidence type="ECO:0000256" key="10">
    <source>
        <dbReference type="SAM" id="MobiDB-lite"/>
    </source>
</evidence>
<keyword evidence="6 11" id="KW-0812">Transmembrane</keyword>
<evidence type="ECO:0000313" key="15">
    <source>
        <dbReference type="Proteomes" id="UP001524547"/>
    </source>
</evidence>
<evidence type="ECO:0000256" key="7">
    <source>
        <dbReference type="ARBA" id="ARBA00022777"/>
    </source>
</evidence>
<dbReference type="PROSITE" id="PS50885">
    <property type="entry name" value="HAMP"/>
    <property type="match status" value="1"/>
</dbReference>
<dbReference type="SMART" id="SM00387">
    <property type="entry name" value="HATPase_c"/>
    <property type="match status" value="1"/>
</dbReference>
<gene>
    <name evidence="14" type="ORF">NFI88_12675</name>
</gene>
<dbReference type="Pfam" id="PF02518">
    <property type="entry name" value="HATPase_c"/>
    <property type="match status" value="1"/>
</dbReference>
<feature type="compositionally biased region" description="Low complexity" evidence="10">
    <location>
        <begin position="609"/>
        <end position="622"/>
    </location>
</feature>
<dbReference type="InterPro" id="IPR050428">
    <property type="entry name" value="TCS_sensor_his_kinase"/>
</dbReference>
<evidence type="ECO:0000256" key="9">
    <source>
        <dbReference type="ARBA" id="ARBA00023012"/>
    </source>
</evidence>
<dbReference type="SUPFAM" id="SSF55874">
    <property type="entry name" value="ATPase domain of HSP90 chaperone/DNA topoisomerase II/histidine kinase"/>
    <property type="match status" value="2"/>
</dbReference>
<feature type="region of interest" description="Disordered" evidence="10">
    <location>
        <begin position="455"/>
        <end position="681"/>
    </location>
</feature>
<feature type="compositionally biased region" description="Low complexity" evidence="10">
    <location>
        <begin position="137"/>
        <end position="149"/>
    </location>
</feature>
<organism evidence="14 15">
    <name type="scientific">Rhizosaccharibacter radicis</name>
    <dbReference type="NCBI Taxonomy" id="2782605"/>
    <lineage>
        <taxon>Bacteria</taxon>
        <taxon>Pseudomonadati</taxon>
        <taxon>Pseudomonadota</taxon>
        <taxon>Alphaproteobacteria</taxon>
        <taxon>Acetobacterales</taxon>
        <taxon>Acetobacteraceae</taxon>
        <taxon>Rhizosaccharibacter</taxon>
    </lineage>
</organism>
<sequence length="724" mass="73834">MTADTAAASRAGSFRNRPAGRPRSLAARLLIIAALSTAAALGIAAWGIGTVLDRFVIGAMDQRLDLQLVLLSRALRSDGRLDEHDLVQLPGFGAGGGWFWQVSAPDGRHWHSEGAPPLDLPRRLLQPPPPGPPLAGQPPISAGNGVAVGPPAPPGSDSPEGDSRPPPPGPGIDRPRPGDATAPDGSRLHLRVLERQVAGGVAVLAAAGPKRVAEAPLRDAIVPLLLSLALLGVGLAAATVVQLRVGLRPVRRLPGAIEAVMAGQSYRVPTDQPAELRPLAVAVNALIERNEQGLDHARRHVANLAHGLKTPMARIALLLEENGSDGDGKLRALLADADRRIAHHLRRARAAAPGGVGRTRTALEPALRDIAAVLERVHGGRAPTVEIGVAAGTGAVAVDAQDLDEMLGNLLDNACRHARRRVSVAVRAAGSGVEISVADDGAGLDPAALARLGRRGVRLDEQEPDPGGPDRGEVQASARRSARTLARPDGQSGDGQGGDGAESGLRNAAGRPPRDRNRDPHDAASGPAMLAGTNRTDAGRPDDGPDAPGDDADRFAPGQADGSRDDGSIPAILIRPDRTGAASEGPKPQFPTPDGIGAQGAATLEQDTAEGGAAARAGSDRSAGGEDAGAPGAVPGGGGRPSRGDRAGADRVATAPEAVGRETDEPDDGRKPAGREEGWGFGLSITRELAELYGGGLRLSSGTRLSGLEAVLLLPAARQGSGAG</sequence>
<feature type="compositionally biased region" description="Low complexity" evidence="10">
    <location>
        <begin position="476"/>
        <end position="491"/>
    </location>
</feature>
<evidence type="ECO:0000256" key="11">
    <source>
        <dbReference type="SAM" id="Phobius"/>
    </source>
</evidence>
<evidence type="ECO:0000256" key="3">
    <source>
        <dbReference type="ARBA" id="ARBA00012438"/>
    </source>
</evidence>